<keyword evidence="6" id="KW-0238">DNA-binding</keyword>
<keyword evidence="9" id="KW-0812">Transmembrane</keyword>
<dbReference type="SMART" id="SM00540">
    <property type="entry name" value="LEM"/>
    <property type="match status" value="1"/>
</dbReference>
<accession>A0AAV6FXE2</accession>
<keyword evidence="7" id="KW-0539">Nucleus</keyword>
<evidence type="ECO:0000259" key="11">
    <source>
        <dbReference type="PROSITE" id="PS50955"/>
    </source>
</evidence>
<feature type="region of interest" description="Disordered" evidence="8">
    <location>
        <begin position="134"/>
        <end position="216"/>
    </location>
</feature>
<keyword evidence="9" id="KW-0472">Membrane</keyword>
<keyword evidence="13" id="KW-1185">Reference proteome</keyword>
<keyword evidence="9" id="KW-1133">Transmembrane helix</keyword>
<evidence type="ECO:0000256" key="2">
    <source>
        <dbReference type="ARBA" id="ARBA00007744"/>
    </source>
</evidence>
<dbReference type="Pfam" id="PF08198">
    <property type="entry name" value="Thymopoietin"/>
    <property type="match status" value="1"/>
</dbReference>
<sequence>MSEFLDDPSVLTKEKLKSALLANNVSLPNGEQKKDVYVQLYLKNLTAQNKKKSAPPEAFSSDEELPAPVVSNRSRSGRKATRKTDKPRPDEVDVLELSDEDLREQLQKYGISVGPIVASTRKLYEKKLQKLLDEGPPEAVAPPVAITETDGNHNGSTEFDHYSDKEEETAAPEPEPEPEPAPVVVERPLRSRGKTPVTTRARSSQHNRRGGTFTGSTDSLTKVPVVYLHDISHTKAKLPDPRPLVVIKPSEPSVFADAIEGSQHYTAGHLISSITSVGSCHEDSSAPLSTRQGSASGQPRHRKTQVSQTIEQVSKESTTEVHKVDGRQKKITPFLFPMTPLRGQSDSPSKTGIEKVSTVETPKADARDMLKEMFPNDVNTPTGISATCRRPIRGAAARAGISTDSWLDDSRLRLTETNYSSSSSSYVESRPSTRLLSSPLPASTYSSASTLRQAPASVLTARAPISGVPARRRRWLPVWAQVLVFGVLAGFLFLVYQAMETNESNPFGFLAQQAEEAPAGQTSK</sequence>
<evidence type="ECO:0000313" key="13">
    <source>
        <dbReference type="Proteomes" id="UP000823561"/>
    </source>
</evidence>
<evidence type="ECO:0000256" key="8">
    <source>
        <dbReference type="SAM" id="MobiDB-lite"/>
    </source>
</evidence>
<gene>
    <name evidence="12" type="ORF">AALO_G00222360</name>
</gene>
<dbReference type="InterPro" id="IPR003887">
    <property type="entry name" value="LEM_dom"/>
</dbReference>
<feature type="compositionally biased region" description="Acidic residues" evidence="8">
    <location>
        <begin position="165"/>
        <end position="178"/>
    </location>
</feature>
<keyword evidence="3" id="KW-0488">Methylation</keyword>
<dbReference type="AlphaFoldDB" id="A0AAV6FXE2"/>
<evidence type="ECO:0000256" key="4">
    <source>
        <dbReference type="ARBA" id="ARBA00022553"/>
    </source>
</evidence>
<feature type="region of interest" description="Disordered" evidence="8">
    <location>
        <begin position="278"/>
        <end position="324"/>
    </location>
</feature>
<dbReference type="SUPFAM" id="SSF63451">
    <property type="entry name" value="LEM domain"/>
    <property type="match status" value="2"/>
</dbReference>
<feature type="region of interest" description="Disordered" evidence="8">
    <location>
        <begin position="47"/>
        <end position="96"/>
    </location>
</feature>
<dbReference type="FunFam" id="1.10.720.40:FF:000001">
    <property type="entry name" value="LEM domain containing 2, isoform CRA_a"/>
    <property type="match status" value="1"/>
</dbReference>
<keyword evidence="5" id="KW-0007">Acetylation</keyword>
<reference evidence="12 13" key="1">
    <citation type="submission" date="2020-10" db="EMBL/GenBank/DDBJ databases">
        <title>Chromosome-scale genome assembly of the Allis shad, Alosa alosa.</title>
        <authorList>
            <person name="Margot Z."/>
            <person name="Christophe K."/>
            <person name="Cabau C."/>
            <person name="Louis A."/>
            <person name="Berthelot C."/>
            <person name="Parey E."/>
            <person name="Roest Crollius H."/>
            <person name="Montfort J."/>
            <person name="Robinson-Rechavi M."/>
            <person name="Bucao C."/>
            <person name="Bouchez O."/>
            <person name="Gislard M."/>
            <person name="Lluch J."/>
            <person name="Milhes M."/>
            <person name="Lampietro C."/>
            <person name="Lopez Roques C."/>
            <person name="Donnadieu C."/>
            <person name="Braasch I."/>
            <person name="Desvignes T."/>
            <person name="Postlethwait J."/>
            <person name="Bobe J."/>
            <person name="Guiguen Y."/>
        </authorList>
    </citation>
    <scope>NUCLEOTIDE SEQUENCE [LARGE SCALE GENOMIC DNA]</scope>
    <source>
        <strain evidence="12">M-15738</strain>
        <tissue evidence="12">Blood</tissue>
    </source>
</reference>
<dbReference type="Proteomes" id="UP000823561">
    <property type="component" value="Chromosome 17"/>
</dbReference>
<evidence type="ECO:0000256" key="7">
    <source>
        <dbReference type="ARBA" id="ARBA00023242"/>
    </source>
</evidence>
<dbReference type="GO" id="GO:0005635">
    <property type="term" value="C:nuclear envelope"/>
    <property type="evidence" value="ECO:0007669"/>
    <property type="project" value="UniProtKB-ARBA"/>
</dbReference>
<feature type="domain" description="LEM-like" evidence="11">
    <location>
        <begin position="5"/>
        <end position="48"/>
    </location>
</feature>
<dbReference type="CDD" id="cd12935">
    <property type="entry name" value="LEM_like"/>
    <property type="match status" value="1"/>
</dbReference>
<proteinExistence type="inferred from homology"/>
<comment type="similarity">
    <text evidence="2">Belongs to the LEM family.</text>
</comment>
<evidence type="ECO:0000313" key="12">
    <source>
        <dbReference type="EMBL" id="KAG5267493.1"/>
    </source>
</evidence>
<keyword evidence="4" id="KW-0597">Phosphoprotein</keyword>
<dbReference type="PROSITE" id="PS50954">
    <property type="entry name" value="LEM"/>
    <property type="match status" value="1"/>
</dbReference>
<feature type="region of interest" description="Disordered" evidence="8">
    <location>
        <begin position="337"/>
        <end position="359"/>
    </location>
</feature>
<dbReference type="InterPro" id="IPR011015">
    <property type="entry name" value="LEM/LEM-like_dom_sf"/>
</dbReference>
<dbReference type="GO" id="GO:0003677">
    <property type="term" value="F:DNA binding"/>
    <property type="evidence" value="ECO:0007669"/>
    <property type="project" value="UniProtKB-KW"/>
</dbReference>
<evidence type="ECO:0000256" key="6">
    <source>
        <dbReference type="ARBA" id="ARBA00023125"/>
    </source>
</evidence>
<feature type="compositionally biased region" description="Basic and acidic residues" evidence="8">
    <location>
        <begin position="82"/>
        <end position="91"/>
    </location>
</feature>
<feature type="region of interest" description="Disordered" evidence="8">
    <location>
        <begin position="422"/>
        <end position="441"/>
    </location>
</feature>
<evidence type="ECO:0000256" key="9">
    <source>
        <dbReference type="SAM" id="Phobius"/>
    </source>
</evidence>
<protein>
    <recommendedName>
        <fullName evidence="14">Lamina-associated polypeptide 2</fullName>
    </recommendedName>
</protein>
<evidence type="ECO:0000256" key="1">
    <source>
        <dbReference type="ARBA" id="ARBA00004123"/>
    </source>
</evidence>
<dbReference type="InterPro" id="IPR051656">
    <property type="entry name" value="LEM_domain"/>
</dbReference>
<name>A0AAV6FXE2_9TELE</name>
<evidence type="ECO:0000256" key="3">
    <source>
        <dbReference type="ARBA" id="ARBA00022481"/>
    </source>
</evidence>
<feature type="compositionally biased region" description="Polar residues" evidence="8">
    <location>
        <begin position="286"/>
        <end position="297"/>
    </location>
</feature>
<dbReference type="PANTHER" id="PTHR12019">
    <property type="entry name" value="LAMINA-ASSOCIATED POLYPEPTIDE THYMOPOIETIN"/>
    <property type="match status" value="1"/>
</dbReference>
<feature type="domain" description="LEM" evidence="10">
    <location>
        <begin position="91"/>
        <end position="135"/>
    </location>
</feature>
<dbReference type="InterPro" id="IPR013146">
    <property type="entry name" value="LEM-like_dom"/>
</dbReference>
<dbReference type="PANTHER" id="PTHR12019:SF21">
    <property type="entry name" value="THYMOPOIETIN A"/>
    <property type="match status" value="1"/>
</dbReference>
<dbReference type="EMBL" id="JADWDJ010000017">
    <property type="protein sequence ID" value="KAG5267493.1"/>
    <property type="molecule type" value="Genomic_DNA"/>
</dbReference>
<evidence type="ECO:0000256" key="5">
    <source>
        <dbReference type="ARBA" id="ARBA00022990"/>
    </source>
</evidence>
<dbReference type="Gene3D" id="1.10.720.40">
    <property type="match status" value="2"/>
</dbReference>
<dbReference type="SMART" id="SM01261">
    <property type="entry name" value="Thymopoietin"/>
    <property type="match status" value="1"/>
</dbReference>
<evidence type="ECO:0000259" key="10">
    <source>
        <dbReference type="PROSITE" id="PS50954"/>
    </source>
</evidence>
<dbReference type="Pfam" id="PF03020">
    <property type="entry name" value="LEM"/>
    <property type="match status" value="1"/>
</dbReference>
<dbReference type="FunFam" id="1.10.720.40:FF:000002">
    <property type="entry name" value="Thymopoietin isoform alpha"/>
    <property type="match status" value="1"/>
</dbReference>
<feature type="compositionally biased region" description="Basic and acidic residues" evidence="8">
    <location>
        <begin position="313"/>
        <end position="324"/>
    </location>
</feature>
<evidence type="ECO:0008006" key="14">
    <source>
        <dbReference type="Google" id="ProtNLM"/>
    </source>
</evidence>
<feature type="transmembrane region" description="Helical" evidence="9">
    <location>
        <begin position="478"/>
        <end position="499"/>
    </location>
</feature>
<comment type="caution">
    <text evidence="12">The sequence shown here is derived from an EMBL/GenBank/DDBJ whole genome shotgun (WGS) entry which is preliminary data.</text>
</comment>
<comment type="subcellular location">
    <subcellularLocation>
        <location evidence="1">Nucleus</location>
    </subcellularLocation>
</comment>
<organism evidence="12 13">
    <name type="scientific">Alosa alosa</name>
    <name type="common">allis shad</name>
    <dbReference type="NCBI Taxonomy" id="278164"/>
    <lineage>
        <taxon>Eukaryota</taxon>
        <taxon>Metazoa</taxon>
        <taxon>Chordata</taxon>
        <taxon>Craniata</taxon>
        <taxon>Vertebrata</taxon>
        <taxon>Euteleostomi</taxon>
        <taxon>Actinopterygii</taxon>
        <taxon>Neopterygii</taxon>
        <taxon>Teleostei</taxon>
        <taxon>Clupei</taxon>
        <taxon>Clupeiformes</taxon>
        <taxon>Clupeoidei</taxon>
        <taxon>Clupeidae</taxon>
        <taxon>Alosa</taxon>
    </lineage>
</organism>
<dbReference type="PROSITE" id="PS50955">
    <property type="entry name" value="LEM_LIKE"/>
    <property type="match status" value="1"/>
</dbReference>
<dbReference type="CDD" id="cd12940">
    <property type="entry name" value="LEM_LAP2_LEMD1"/>
    <property type="match status" value="1"/>
</dbReference>